<protein>
    <recommendedName>
        <fullName evidence="3">Type II toxin-antitoxin system RelE/ParE family toxin</fullName>
    </recommendedName>
</protein>
<keyword evidence="2" id="KW-1185">Reference proteome</keyword>
<reference evidence="1" key="1">
    <citation type="submission" date="2023-07" db="EMBL/GenBank/DDBJ databases">
        <title>The genome sequence of Rhodocytophaga aerolata KACC 12507.</title>
        <authorList>
            <person name="Zhang X."/>
        </authorList>
    </citation>
    <scope>NUCLEOTIDE SEQUENCE</scope>
    <source>
        <strain evidence="1">KACC 12507</strain>
    </source>
</reference>
<name>A0ABT8RBZ7_9BACT</name>
<dbReference type="EMBL" id="JAUKPO010000020">
    <property type="protein sequence ID" value="MDO1449628.1"/>
    <property type="molecule type" value="Genomic_DNA"/>
</dbReference>
<comment type="caution">
    <text evidence="1">The sequence shown here is derived from an EMBL/GenBank/DDBJ whole genome shotgun (WGS) entry which is preliminary data.</text>
</comment>
<sequence length="60" mass="6573">MPVEVLVTPGFVKDAKSFAKKYNSFADDLEQLVVDLQANPTMGKSLGANLYKVRLGLESK</sequence>
<proteinExistence type="predicted"/>
<evidence type="ECO:0008006" key="3">
    <source>
        <dbReference type="Google" id="ProtNLM"/>
    </source>
</evidence>
<gene>
    <name evidence="1" type="ORF">Q0590_25345</name>
</gene>
<dbReference type="Proteomes" id="UP001168528">
    <property type="component" value="Unassembled WGS sequence"/>
</dbReference>
<accession>A0ABT8RBZ7</accession>
<organism evidence="1 2">
    <name type="scientific">Rhodocytophaga aerolata</name>
    <dbReference type="NCBI Taxonomy" id="455078"/>
    <lineage>
        <taxon>Bacteria</taxon>
        <taxon>Pseudomonadati</taxon>
        <taxon>Bacteroidota</taxon>
        <taxon>Cytophagia</taxon>
        <taxon>Cytophagales</taxon>
        <taxon>Rhodocytophagaceae</taxon>
        <taxon>Rhodocytophaga</taxon>
    </lineage>
</organism>
<evidence type="ECO:0000313" key="2">
    <source>
        <dbReference type="Proteomes" id="UP001168528"/>
    </source>
</evidence>
<dbReference type="RefSeq" id="WP_302040432.1">
    <property type="nucleotide sequence ID" value="NZ_JAUKPO010000020.1"/>
</dbReference>
<evidence type="ECO:0000313" key="1">
    <source>
        <dbReference type="EMBL" id="MDO1449628.1"/>
    </source>
</evidence>